<gene>
    <name evidence="1" type="ORF">F511_46753</name>
</gene>
<protein>
    <submittedName>
        <fullName evidence="1">Mediator of DNA damage checkpoint protein 1</fullName>
    </submittedName>
</protein>
<evidence type="ECO:0000313" key="2">
    <source>
        <dbReference type="Proteomes" id="UP000250235"/>
    </source>
</evidence>
<organism evidence="1 2">
    <name type="scientific">Dorcoceras hygrometricum</name>
    <dbReference type="NCBI Taxonomy" id="472368"/>
    <lineage>
        <taxon>Eukaryota</taxon>
        <taxon>Viridiplantae</taxon>
        <taxon>Streptophyta</taxon>
        <taxon>Embryophyta</taxon>
        <taxon>Tracheophyta</taxon>
        <taxon>Spermatophyta</taxon>
        <taxon>Magnoliopsida</taxon>
        <taxon>eudicotyledons</taxon>
        <taxon>Gunneridae</taxon>
        <taxon>Pentapetalae</taxon>
        <taxon>asterids</taxon>
        <taxon>lamiids</taxon>
        <taxon>Lamiales</taxon>
        <taxon>Gesneriaceae</taxon>
        <taxon>Didymocarpoideae</taxon>
        <taxon>Trichosporeae</taxon>
        <taxon>Loxocarpinae</taxon>
        <taxon>Dorcoceras</taxon>
    </lineage>
</organism>
<dbReference type="EMBL" id="KV141345">
    <property type="protein sequence ID" value="KZT76223.1"/>
    <property type="molecule type" value="Genomic_DNA"/>
</dbReference>
<keyword evidence="2" id="KW-1185">Reference proteome</keyword>
<evidence type="ECO:0000313" key="1">
    <source>
        <dbReference type="EMBL" id="KZT76223.1"/>
    </source>
</evidence>
<accession>A0A2Z6ZZH7</accession>
<dbReference type="Proteomes" id="UP000250235">
    <property type="component" value="Unassembled WGS sequence"/>
</dbReference>
<reference evidence="1 2" key="1">
    <citation type="journal article" date="2015" name="Proc. Natl. Acad. Sci. U.S.A.">
        <title>The resurrection genome of Boea hygrometrica: A blueprint for survival of dehydration.</title>
        <authorList>
            <person name="Xiao L."/>
            <person name="Yang G."/>
            <person name="Zhang L."/>
            <person name="Yang X."/>
            <person name="Zhao S."/>
            <person name="Ji Z."/>
            <person name="Zhou Q."/>
            <person name="Hu M."/>
            <person name="Wang Y."/>
            <person name="Chen M."/>
            <person name="Xu Y."/>
            <person name="Jin H."/>
            <person name="Xiao X."/>
            <person name="Hu G."/>
            <person name="Bao F."/>
            <person name="Hu Y."/>
            <person name="Wan P."/>
            <person name="Li L."/>
            <person name="Deng X."/>
            <person name="Kuang T."/>
            <person name="Xiang C."/>
            <person name="Zhu J.K."/>
            <person name="Oliver M.J."/>
            <person name="He Y."/>
        </authorList>
    </citation>
    <scope>NUCLEOTIDE SEQUENCE [LARGE SCALE GENOMIC DNA]</scope>
    <source>
        <strain evidence="2">cv. XS01</strain>
    </source>
</reference>
<sequence length="116" mass="12635">MDTDEELETVAFETNVETQRVKTFVEPEAAKGTEMGTVLKDPEVTQSDNILVAVTESPAATTAKEIFLAPVTDVDQLSSNEELMSIDDLLKRIPGDMMLPSILAAEPVRPGFVIQI</sequence>
<name>A0A2Z6ZZH7_9LAMI</name>
<dbReference type="AlphaFoldDB" id="A0A2Z6ZZH7"/>
<proteinExistence type="predicted"/>